<feature type="chain" id="PRO_5019258307" evidence="1">
    <location>
        <begin position="26"/>
        <end position="395"/>
    </location>
</feature>
<comment type="caution">
    <text evidence="2">The sequence shown here is derived from an EMBL/GenBank/DDBJ whole genome shotgun (WGS) entry which is preliminary data.</text>
</comment>
<evidence type="ECO:0000313" key="2">
    <source>
        <dbReference type="EMBL" id="ROO02508.1"/>
    </source>
</evidence>
<organism evidence="2 3">
    <name type="scientific">Pseudomonas fluorescens</name>
    <dbReference type="NCBI Taxonomy" id="294"/>
    <lineage>
        <taxon>Bacteria</taxon>
        <taxon>Pseudomonadati</taxon>
        <taxon>Pseudomonadota</taxon>
        <taxon>Gammaproteobacteria</taxon>
        <taxon>Pseudomonadales</taxon>
        <taxon>Pseudomonadaceae</taxon>
        <taxon>Pseudomonas</taxon>
    </lineage>
</organism>
<accession>A0A423NW35</accession>
<dbReference type="Proteomes" id="UP000283619">
    <property type="component" value="Unassembled WGS sequence"/>
</dbReference>
<evidence type="ECO:0000313" key="3">
    <source>
        <dbReference type="Proteomes" id="UP000283619"/>
    </source>
</evidence>
<reference evidence="2 3" key="1">
    <citation type="submission" date="2016-10" db="EMBL/GenBank/DDBJ databases">
        <title>Comparative genome analysis of multiple Pseudomonas spp. focuses on biocontrol and plant growth promoting traits.</title>
        <authorList>
            <person name="Tao X.-Y."/>
            <person name="Taylor C.G."/>
        </authorList>
    </citation>
    <scope>NUCLEOTIDE SEQUENCE [LARGE SCALE GENOMIC DNA]</scope>
    <source>
        <strain evidence="2 3">36G2</strain>
    </source>
</reference>
<keyword evidence="1" id="KW-0732">Signal</keyword>
<name>A0A423NW35_PSEFL</name>
<sequence length="395" mass="42630">MFKLAGLTPVALALTALTLSAAALADVDLKLGSTERVTRLFAYPNNCNVICFRNWTLEQTVAHYLNQSVQRDGYADAKVLVKTDNGQLYAEISGVPKDYDKPLSALLDAGDLAYTGASKLNADGKWAYSWYLFLPLGMALENRKSVELLHFPPDYSLTQAQDYLRSNTTDRWATLLTDNGIPAEQTPAYQTIIDIAPIAAPSNAGSDLEGVYDYFKDYQTTLVKQFSQTASGTTLPMVAFGAPVRNWIKQQYGPTVNVLGLATISPSEGVKVPVLGSNHPSYIWYAADPKSYTGDDAQAKADAAGLKVMGQDLSAACWQAGMGSKPGSDAQATLSSCTETWQVTQKVKTCELFYTSIRNLPPEQATAKCSTTPIKAQLKQLQAPLPAAAVPAPHL</sequence>
<feature type="signal peptide" evidence="1">
    <location>
        <begin position="1"/>
        <end position="25"/>
    </location>
</feature>
<dbReference type="EMBL" id="MOBZ01000023">
    <property type="protein sequence ID" value="ROO02508.1"/>
    <property type="molecule type" value="Genomic_DNA"/>
</dbReference>
<dbReference type="RefSeq" id="WP_123595839.1">
    <property type="nucleotide sequence ID" value="NZ_MOBZ01000023.1"/>
</dbReference>
<proteinExistence type="predicted"/>
<evidence type="ECO:0000256" key="1">
    <source>
        <dbReference type="SAM" id="SignalP"/>
    </source>
</evidence>
<protein>
    <submittedName>
        <fullName evidence="2">Uncharacterized protein</fullName>
    </submittedName>
</protein>
<gene>
    <name evidence="2" type="ORF">BK673_27825</name>
</gene>
<dbReference type="AlphaFoldDB" id="A0A423NW35"/>